<evidence type="ECO:0000313" key="4">
    <source>
        <dbReference type="Proteomes" id="UP000024837"/>
    </source>
</evidence>
<keyword evidence="1" id="KW-0175">Coiled coil</keyword>
<protein>
    <submittedName>
        <fullName evidence="3">Uncharacterized protein</fullName>
    </submittedName>
</protein>
<dbReference type="EMBL" id="KI966437">
    <property type="protein sequence ID" value="EWC44648.1"/>
    <property type="molecule type" value="Genomic_DNA"/>
</dbReference>
<accession>W7HXK5</accession>
<gene>
    <name evidence="3" type="ORF">DRE_06637</name>
</gene>
<name>W7HXK5_9PEZI</name>
<proteinExistence type="predicted"/>
<sequence>MATEMKRFSKPTLSAINTSFTSPAASQLPPVFSSATISSLASSVSPSCAALQHPSPRRFEALNSPLLNINLGLRGSSPPRSFCATSPTVPAEVGYSSPLSSTSDYYCLRQDTPFREQWSNTSHAPTPPPNQRCPATPQSDARRAAIRLWGSRISRGTPAPPSPPPQADFSQDSPKLGSPVEDDIEEFASQITQIHHHLARSDSLFKHGMMSVYMQQNAAAARLASSPTDQIGAEVYMFRPSSVDSVASTASFQRREQAACLHSAESRTRAMVTAQAREEQRQEFLKITLVDRIEREVAEIESRALRDMEMVREARYALRMEIGRQKARERRRALDAELARERERQAALDAQRLDEAEAARVLASLNAATLALADAYENEDDTEECIFHLSMDPHCGSESVTTEHTSSPSLSQSDSTRPSTSLSISPPQPFSFGFPAPATALLPPASNPGAVFKSQFVTYLMSPISPCSPHAPGAFEFGLTRQSCDISLSLALELTPSDAAPDVLQADALGTRGIVASCA</sequence>
<feature type="region of interest" description="Disordered" evidence="2">
    <location>
        <begin position="117"/>
        <end position="141"/>
    </location>
</feature>
<evidence type="ECO:0000256" key="2">
    <source>
        <dbReference type="SAM" id="MobiDB-lite"/>
    </source>
</evidence>
<feature type="region of interest" description="Disordered" evidence="2">
    <location>
        <begin position="396"/>
        <end position="428"/>
    </location>
</feature>
<reference evidence="3 4" key="1">
    <citation type="submission" date="2013-05" db="EMBL/GenBank/DDBJ databases">
        <title>Drechslerella stenobrocha genome reveals carnivorous origination and mechanical trapping mechanism of predatory fungi.</title>
        <authorList>
            <person name="Liu X."/>
            <person name="Zhang W."/>
            <person name="Liu K."/>
        </authorList>
    </citation>
    <scope>NUCLEOTIDE SEQUENCE [LARGE SCALE GENOMIC DNA]</scope>
    <source>
        <strain evidence="3 4">248</strain>
    </source>
</reference>
<keyword evidence="4" id="KW-1185">Reference proteome</keyword>
<evidence type="ECO:0000313" key="3">
    <source>
        <dbReference type="EMBL" id="EWC44648.1"/>
    </source>
</evidence>
<dbReference type="HOGENOM" id="CLU_524798_0_0_1"/>
<dbReference type="Proteomes" id="UP000024837">
    <property type="component" value="Unassembled WGS sequence"/>
</dbReference>
<feature type="region of interest" description="Disordered" evidence="2">
    <location>
        <begin position="153"/>
        <end position="180"/>
    </location>
</feature>
<dbReference type="OrthoDB" id="5418512at2759"/>
<evidence type="ECO:0000256" key="1">
    <source>
        <dbReference type="SAM" id="Coils"/>
    </source>
</evidence>
<feature type="compositionally biased region" description="Low complexity" evidence="2">
    <location>
        <begin position="405"/>
        <end position="425"/>
    </location>
</feature>
<dbReference type="AlphaFoldDB" id="W7HXK5"/>
<organism evidence="3 4">
    <name type="scientific">Drechslerella stenobrocha 248</name>
    <dbReference type="NCBI Taxonomy" id="1043628"/>
    <lineage>
        <taxon>Eukaryota</taxon>
        <taxon>Fungi</taxon>
        <taxon>Dikarya</taxon>
        <taxon>Ascomycota</taxon>
        <taxon>Pezizomycotina</taxon>
        <taxon>Orbiliomycetes</taxon>
        <taxon>Orbiliales</taxon>
        <taxon>Orbiliaceae</taxon>
        <taxon>Drechslerella</taxon>
    </lineage>
</organism>
<feature type="coiled-coil region" evidence="1">
    <location>
        <begin position="324"/>
        <end position="351"/>
    </location>
</feature>